<reference evidence="2 3" key="1">
    <citation type="submission" date="2020-01" db="EMBL/GenBank/DDBJ databases">
        <title>Complete genome sequence of Chitinophaga sp. H33E-04 isolated from quinoa roots.</title>
        <authorList>
            <person name="Weon H.-Y."/>
            <person name="Lee S.A."/>
        </authorList>
    </citation>
    <scope>NUCLEOTIDE SEQUENCE [LARGE SCALE GENOMIC DNA]</scope>
    <source>
        <strain evidence="2 3">H33E-04</strain>
    </source>
</reference>
<dbReference type="KEGG" id="chih:GWR21_04130"/>
<keyword evidence="3" id="KW-1185">Reference proteome</keyword>
<dbReference type="Proteomes" id="UP000476411">
    <property type="component" value="Chromosome"/>
</dbReference>
<accession>A0A6B9Z994</accession>
<dbReference type="AlphaFoldDB" id="A0A6B9Z994"/>
<organism evidence="2 3">
    <name type="scientific">Chitinophaga agri</name>
    <dbReference type="NCBI Taxonomy" id="2703787"/>
    <lineage>
        <taxon>Bacteria</taxon>
        <taxon>Pseudomonadati</taxon>
        <taxon>Bacteroidota</taxon>
        <taxon>Chitinophagia</taxon>
        <taxon>Chitinophagales</taxon>
        <taxon>Chitinophagaceae</taxon>
        <taxon>Chitinophaga</taxon>
    </lineage>
</organism>
<proteinExistence type="predicted"/>
<protein>
    <submittedName>
        <fullName evidence="2">DUF4249 domain-containing protein</fullName>
    </submittedName>
</protein>
<dbReference type="RefSeq" id="WP_162330523.1">
    <property type="nucleotide sequence ID" value="NZ_CP048113.1"/>
</dbReference>
<feature type="signal peptide" evidence="1">
    <location>
        <begin position="1"/>
        <end position="19"/>
    </location>
</feature>
<dbReference type="PROSITE" id="PS51257">
    <property type="entry name" value="PROKAR_LIPOPROTEIN"/>
    <property type="match status" value="1"/>
</dbReference>
<dbReference type="Pfam" id="PF14054">
    <property type="entry name" value="DUF4249"/>
    <property type="match status" value="1"/>
</dbReference>
<evidence type="ECO:0000256" key="1">
    <source>
        <dbReference type="SAM" id="SignalP"/>
    </source>
</evidence>
<evidence type="ECO:0000313" key="2">
    <source>
        <dbReference type="EMBL" id="QHS58820.1"/>
    </source>
</evidence>
<dbReference type="InterPro" id="IPR025345">
    <property type="entry name" value="DUF4249"/>
</dbReference>
<sequence>MQMKMLLLLSLLLILGACEKSFNISIPDDSNKPVLNLLMNKDSVMIARVALSTRLGDRKDTNELKDAVVNLFENGIFKERLSPYILSGRVYYRSKSVAKTGVTYRISAAVPGYEEVSGSDIVPDTVDPGPIRMTVSRIDQWRNRAVINIQLHDDPAVQNYYRIRLYQVLNWVGADGDTVRLKLPQYFESGEMGLPLLEDDTHPEFYTTDALFNGRNLVVTLKADVQDNLKTMIVEVSSLTYHSYNYLNSAYQAQEKNEDGLSEKVIVYNNILKGFGIVGGVAQREYELSR</sequence>
<gene>
    <name evidence="2" type="ORF">GWR21_04130</name>
</gene>
<name>A0A6B9Z994_9BACT</name>
<keyword evidence="1" id="KW-0732">Signal</keyword>
<feature type="chain" id="PRO_5025423477" evidence="1">
    <location>
        <begin position="20"/>
        <end position="290"/>
    </location>
</feature>
<dbReference type="EMBL" id="CP048113">
    <property type="protein sequence ID" value="QHS58820.1"/>
    <property type="molecule type" value="Genomic_DNA"/>
</dbReference>
<evidence type="ECO:0000313" key="3">
    <source>
        <dbReference type="Proteomes" id="UP000476411"/>
    </source>
</evidence>